<evidence type="ECO:0000313" key="4">
    <source>
        <dbReference type="Proteomes" id="UP000193303"/>
    </source>
</evidence>
<feature type="signal peptide" evidence="1">
    <location>
        <begin position="1"/>
        <end position="21"/>
    </location>
</feature>
<keyword evidence="1" id="KW-0732">Signal</keyword>
<comment type="caution">
    <text evidence="3">The sequence shown here is derived from an EMBL/GenBank/DDBJ whole genome shotgun (WGS) entry which is preliminary data.</text>
</comment>
<dbReference type="Proteomes" id="UP000193303">
    <property type="component" value="Unassembled WGS sequence"/>
</dbReference>
<name>A0A1X3DMC3_9NEIS</name>
<accession>A0A1X3DMC3</accession>
<dbReference type="Pfam" id="PF09832">
    <property type="entry name" value="DUF2059"/>
    <property type="match status" value="1"/>
</dbReference>
<sequence>MNTKKYVWAAVLCLTTGLAQAAPASKASVEKLFEVQDFDKMMDDIFDRTSTVILQSEKLNRDLATVPPSKREKIREIITRYLTEDIQRLNTPELRAQVRNISVESTQKIYTQEEVDAMVNFYGSPIGRSINAKMPKYFQAVMTPLSNIMTEHAQESYQKYRPNMVREINQVLCGKNVCKQPAKTK</sequence>
<reference evidence="4" key="1">
    <citation type="submission" date="2017-01" db="EMBL/GenBank/DDBJ databases">
        <authorList>
            <person name="Mah S.A."/>
            <person name="Swanson W.J."/>
            <person name="Moy G.W."/>
            <person name="Vacquier V.D."/>
        </authorList>
    </citation>
    <scope>NUCLEOTIDE SEQUENCE [LARGE SCALE GENOMIC DNA]</scope>
    <source>
        <strain evidence="4">124861</strain>
    </source>
</reference>
<dbReference type="EMBL" id="MTAB01000001">
    <property type="protein sequence ID" value="OSI25440.1"/>
    <property type="molecule type" value="Genomic_DNA"/>
</dbReference>
<evidence type="ECO:0000259" key="2">
    <source>
        <dbReference type="Pfam" id="PF09832"/>
    </source>
</evidence>
<dbReference type="AlphaFoldDB" id="A0A1X3DMC3"/>
<gene>
    <name evidence="3" type="ORF">BV912_00550</name>
</gene>
<organism evidence="3 4">
    <name type="scientific">Neisseria dumasiana</name>
    <dbReference type="NCBI Taxonomy" id="1931275"/>
    <lineage>
        <taxon>Bacteria</taxon>
        <taxon>Pseudomonadati</taxon>
        <taxon>Pseudomonadota</taxon>
        <taxon>Betaproteobacteria</taxon>
        <taxon>Neisseriales</taxon>
        <taxon>Neisseriaceae</taxon>
        <taxon>Neisseria</taxon>
    </lineage>
</organism>
<proteinExistence type="predicted"/>
<evidence type="ECO:0000313" key="3">
    <source>
        <dbReference type="EMBL" id="OSI25440.1"/>
    </source>
</evidence>
<dbReference type="InterPro" id="IPR018637">
    <property type="entry name" value="DUF2059"/>
</dbReference>
<feature type="chain" id="PRO_5010857920" description="DUF2059 domain-containing protein" evidence="1">
    <location>
        <begin position="22"/>
        <end position="185"/>
    </location>
</feature>
<protein>
    <recommendedName>
        <fullName evidence="2">DUF2059 domain-containing protein</fullName>
    </recommendedName>
</protein>
<feature type="domain" description="DUF2059" evidence="2">
    <location>
        <begin position="108"/>
        <end position="153"/>
    </location>
</feature>
<evidence type="ECO:0000256" key="1">
    <source>
        <dbReference type="SAM" id="SignalP"/>
    </source>
</evidence>